<name>A0A0F9Q314_9ZZZZ</name>
<reference evidence="2" key="1">
    <citation type="journal article" date="2015" name="Nature">
        <title>Complex archaea that bridge the gap between prokaryotes and eukaryotes.</title>
        <authorList>
            <person name="Spang A."/>
            <person name="Saw J.H."/>
            <person name="Jorgensen S.L."/>
            <person name="Zaremba-Niedzwiedzka K."/>
            <person name="Martijn J."/>
            <person name="Lind A.E."/>
            <person name="van Eijk R."/>
            <person name="Schleper C."/>
            <person name="Guy L."/>
            <person name="Ettema T.J."/>
        </authorList>
    </citation>
    <scope>NUCLEOTIDE SEQUENCE</scope>
</reference>
<comment type="caution">
    <text evidence="2">The sequence shown here is derived from an EMBL/GenBank/DDBJ whole genome shotgun (WGS) entry which is preliminary data.</text>
</comment>
<dbReference type="EMBL" id="LAZR01005459">
    <property type="protein sequence ID" value="KKM99772.1"/>
    <property type="molecule type" value="Genomic_DNA"/>
</dbReference>
<feature type="compositionally biased region" description="Pro residues" evidence="1">
    <location>
        <begin position="7"/>
        <end position="32"/>
    </location>
</feature>
<dbReference type="AlphaFoldDB" id="A0A0F9Q314"/>
<evidence type="ECO:0000256" key="1">
    <source>
        <dbReference type="SAM" id="MobiDB-lite"/>
    </source>
</evidence>
<accession>A0A0F9Q314</accession>
<feature type="region of interest" description="Disordered" evidence="1">
    <location>
        <begin position="1"/>
        <end position="35"/>
    </location>
</feature>
<protein>
    <submittedName>
        <fullName evidence="2">Uncharacterized protein</fullName>
    </submittedName>
</protein>
<proteinExistence type="predicted"/>
<gene>
    <name evidence="2" type="ORF">LCGC14_1144580</name>
</gene>
<evidence type="ECO:0000313" key="2">
    <source>
        <dbReference type="EMBL" id="KKM99772.1"/>
    </source>
</evidence>
<feature type="region of interest" description="Disordered" evidence="1">
    <location>
        <begin position="78"/>
        <end position="116"/>
    </location>
</feature>
<sequence>MGEETDQPPPGEPPAPADPPVQTPPAAPPPAEKIPTVNLTEKPTAAEDLISKANTAAARQEAANAELSKLLDRQEAMKVEQTLGGKTDAGQPQKETTPQEYAKKIMAGENPNDTAQ</sequence>
<organism evidence="2">
    <name type="scientific">marine sediment metagenome</name>
    <dbReference type="NCBI Taxonomy" id="412755"/>
    <lineage>
        <taxon>unclassified sequences</taxon>
        <taxon>metagenomes</taxon>
        <taxon>ecological metagenomes</taxon>
    </lineage>
</organism>